<organism evidence="2 3">
    <name type="scientific">Amycolatopsis marina</name>
    <dbReference type="NCBI Taxonomy" id="490629"/>
    <lineage>
        <taxon>Bacteria</taxon>
        <taxon>Bacillati</taxon>
        <taxon>Actinomycetota</taxon>
        <taxon>Actinomycetes</taxon>
        <taxon>Pseudonocardiales</taxon>
        <taxon>Pseudonocardiaceae</taxon>
        <taxon>Amycolatopsis</taxon>
    </lineage>
</organism>
<dbReference type="InterPro" id="IPR043129">
    <property type="entry name" value="ATPase_NBD"/>
</dbReference>
<gene>
    <name evidence="2" type="ORF">SAMN05216266_10256</name>
</gene>
<keyword evidence="3" id="KW-1185">Reference proteome</keyword>
<name>A0A1I0WMT8_9PSEU</name>
<accession>A0A1I0WMT8</accession>
<dbReference type="Pfam" id="PF00480">
    <property type="entry name" value="ROK"/>
    <property type="match status" value="1"/>
</dbReference>
<keyword evidence="2" id="KW-0418">Kinase</keyword>
<evidence type="ECO:0000256" key="1">
    <source>
        <dbReference type="ARBA" id="ARBA00006479"/>
    </source>
</evidence>
<comment type="similarity">
    <text evidence="1">Belongs to the ROK (NagC/XylR) family.</text>
</comment>
<dbReference type="Gene3D" id="3.30.420.40">
    <property type="match status" value="2"/>
</dbReference>
<protein>
    <submittedName>
        <fullName evidence="2">Glucokinase</fullName>
    </submittedName>
</protein>
<keyword evidence="2" id="KW-0808">Transferase</keyword>
<dbReference type="InterPro" id="IPR000600">
    <property type="entry name" value="ROK"/>
</dbReference>
<dbReference type="SUPFAM" id="SSF53067">
    <property type="entry name" value="Actin-like ATPase domain"/>
    <property type="match status" value="1"/>
</dbReference>
<dbReference type="OrthoDB" id="9810372at2"/>
<proteinExistence type="inferred from homology"/>
<dbReference type="EMBL" id="FOKG01000002">
    <property type="protein sequence ID" value="SFA89518.1"/>
    <property type="molecule type" value="Genomic_DNA"/>
</dbReference>
<dbReference type="GO" id="GO:0016301">
    <property type="term" value="F:kinase activity"/>
    <property type="evidence" value="ECO:0007669"/>
    <property type="project" value="UniProtKB-KW"/>
</dbReference>
<dbReference type="PANTHER" id="PTHR18964:SF149">
    <property type="entry name" value="BIFUNCTIONAL UDP-N-ACETYLGLUCOSAMINE 2-EPIMERASE_N-ACETYLMANNOSAMINE KINASE"/>
    <property type="match status" value="1"/>
</dbReference>
<dbReference type="STRING" id="490629.SAMN05216266_10256"/>
<sequence length="306" mass="31121">MRGDVIALDVGGTRLKGAVLDERGHALTTLERPTRATRTPAAVVESILGALADLRRRPQAEQAVACGLVVPGIVDSVGGRAVWSENLGWRDVPLRELAARRIGLPVVLGHDVRAGALAESRHGAAAGYRNTMFVPIGTGIAAGMVVDGRLLDGDGLAGELGHVSVGHEELCACGAKGCLEAVASAAAILRRYRSRSGAELGGTQEVVSLAAAGDTVAGAVWTEAIDALAAALAMASSLVAPEVVVIGGGLSLAGATLLEPLQSRLDSRLTFQRSPRLLTAALGDRAGCLGAGLLARSAMAETVGVR</sequence>
<evidence type="ECO:0000313" key="2">
    <source>
        <dbReference type="EMBL" id="SFA89518.1"/>
    </source>
</evidence>
<dbReference type="PANTHER" id="PTHR18964">
    <property type="entry name" value="ROK (REPRESSOR, ORF, KINASE) FAMILY"/>
    <property type="match status" value="1"/>
</dbReference>
<reference evidence="3" key="1">
    <citation type="submission" date="2016-10" db="EMBL/GenBank/DDBJ databases">
        <authorList>
            <person name="Varghese N."/>
            <person name="Submissions S."/>
        </authorList>
    </citation>
    <scope>NUCLEOTIDE SEQUENCE [LARGE SCALE GENOMIC DNA]</scope>
    <source>
        <strain evidence="3">CGMCC 4.3568</strain>
    </source>
</reference>
<dbReference type="Proteomes" id="UP000243799">
    <property type="component" value="Unassembled WGS sequence"/>
</dbReference>
<evidence type="ECO:0000313" key="3">
    <source>
        <dbReference type="Proteomes" id="UP000243799"/>
    </source>
</evidence>
<dbReference type="AlphaFoldDB" id="A0A1I0WMT8"/>
<dbReference type="RefSeq" id="WP_091669972.1">
    <property type="nucleotide sequence ID" value="NZ_FOKG01000002.1"/>
</dbReference>